<feature type="region of interest" description="Disordered" evidence="2">
    <location>
        <begin position="161"/>
        <end position="200"/>
    </location>
</feature>
<dbReference type="OrthoDB" id="2020758at2759"/>
<dbReference type="InterPro" id="IPR038765">
    <property type="entry name" value="Papain-like_cys_pep_sf"/>
</dbReference>
<dbReference type="KEGG" id="pbar:105422924"/>
<organism evidence="4 5">
    <name type="scientific">Pogonomyrmex barbatus</name>
    <name type="common">red harvester ant</name>
    <dbReference type="NCBI Taxonomy" id="144034"/>
    <lineage>
        <taxon>Eukaryota</taxon>
        <taxon>Metazoa</taxon>
        <taxon>Ecdysozoa</taxon>
        <taxon>Arthropoda</taxon>
        <taxon>Hexapoda</taxon>
        <taxon>Insecta</taxon>
        <taxon>Pterygota</taxon>
        <taxon>Neoptera</taxon>
        <taxon>Endopterygota</taxon>
        <taxon>Hymenoptera</taxon>
        <taxon>Apocrita</taxon>
        <taxon>Aculeata</taxon>
        <taxon>Formicoidea</taxon>
        <taxon>Formicidae</taxon>
        <taxon>Myrmicinae</taxon>
        <taxon>Pogonomyrmex</taxon>
    </lineage>
</organism>
<evidence type="ECO:0000259" key="3">
    <source>
        <dbReference type="Pfam" id="PF00443"/>
    </source>
</evidence>
<evidence type="ECO:0000313" key="4">
    <source>
        <dbReference type="Proteomes" id="UP000504615"/>
    </source>
</evidence>
<dbReference type="Proteomes" id="UP000504615">
    <property type="component" value="Unplaced"/>
</dbReference>
<sequence length="221" mass="25691">MQNTNGHQTYTPLNLLYKLRKKTTQCVDGGQHDSHEFLRHLLEIVRNEDLRRYQSIILKEVGLSEKTKPDCVEKGLKSRVKFYGNQASTRLLGPEAVFRGVLVSTLECLDCHHSSRRTEPFLDLSLPVTADKPQPPLLKRKNSEFEDVFDMMNIQQRDYQTSDMSWKQLKKEKKAARKNRKNKRHENHNNSNVLMDPNNPAEENNDIILKSGIALFFFLLL</sequence>
<proteinExistence type="inferred from homology"/>
<dbReference type="RefSeq" id="XP_011630805.1">
    <property type="nucleotide sequence ID" value="XM_011632503.2"/>
</dbReference>
<dbReference type="InterPro" id="IPR001394">
    <property type="entry name" value="Peptidase_C19_UCH"/>
</dbReference>
<gene>
    <name evidence="5" type="primary">LOC105422924</name>
</gene>
<dbReference type="GeneID" id="105422924"/>
<dbReference type="SUPFAM" id="SSF54001">
    <property type="entry name" value="Cysteine proteinases"/>
    <property type="match status" value="1"/>
</dbReference>
<dbReference type="Pfam" id="PF00443">
    <property type="entry name" value="UCH"/>
    <property type="match status" value="1"/>
</dbReference>
<dbReference type="AlphaFoldDB" id="A0A6I9VVE0"/>
<keyword evidence="4" id="KW-1185">Reference proteome</keyword>
<evidence type="ECO:0000313" key="5">
    <source>
        <dbReference type="RefSeq" id="XP_011630805.1"/>
    </source>
</evidence>
<dbReference type="GO" id="GO:0005634">
    <property type="term" value="C:nucleus"/>
    <property type="evidence" value="ECO:0007669"/>
    <property type="project" value="TreeGrafter"/>
</dbReference>
<dbReference type="PANTHER" id="PTHR24006">
    <property type="entry name" value="UBIQUITIN CARBOXYL-TERMINAL HYDROLASE"/>
    <property type="match status" value="1"/>
</dbReference>
<name>A0A6I9VVE0_9HYME</name>
<dbReference type="PANTHER" id="PTHR24006:SF781">
    <property type="entry name" value="LD34905P"/>
    <property type="match status" value="1"/>
</dbReference>
<protein>
    <submittedName>
        <fullName evidence="5">Ubiquitin carboxyl-terminal hydrolase 16-like</fullName>
    </submittedName>
</protein>
<feature type="compositionally biased region" description="Basic residues" evidence="2">
    <location>
        <begin position="168"/>
        <end position="186"/>
    </location>
</feature>
<dbReference type="GO" id="GO:0016579">
    <property type="term" value="P:protein deubiquitination"/>
    <property type="evidence" value="ECO:0007669"/>
    <property type="project" value="InterPro"/>
</dbReference>
<feature type="domain" description="Peptidase C19 ubiquitin carboxyl-terminal hydrolase" evidence="3">
    <location>
        <begin position="4"/>
        <end position="142"/>
    </location>
</feature>
<evidence type="ECO:0000256" key="1">
    <source>
        <dbReference type="ARBA" id="ARBA00009085"/>
    </source>
</evidence>
<evidence type="ECO:0000256" key="2">
    <source>
        <dbReference type="SAM" id="MobiDB-lite"/>
    </source>
</evidence>
<comment type="similarity">
    <text evidence="1">Belongs to the peptidase C19 family.</text>
</comment>
<accession>A0A6I9VVE0</accession>
<reference evidence="5" key="1">
    <citation type="submission" date="2025-08" db="UniProtKB">
        <authorList>
            <consortium name="RefSeq"/>
        </authorList>
    </citation>
    <scope>IDENTIFICATION</scope>
</reference>
<dbReference type="GO" id="GO:0004843">
    <property type="term" value="F:cysteine-type deubiquitinase activity"/>
    <property type="evidence" value="ECO:0007669"/>
    <property type="project" value="InterPro"/>
</dbReference>
<dbReference type="InterPro" id="IPR050164">
    <property type="entry name" value="Peptidase_C19"/>
</dbReference>
<dbReference type="GO" id="GO:0005829">
    <property type="term" value="C:cytosol"/>
    <property type="evidence" value="ECO:0007669"/>
    <property type="project" value="TreeGrafter"/>
</dbReference>
<dbReference type="Gene3D" id="3.90.70.10">
    <property type="entry name" value="Cysteine proteinases"/>
    <property type="match status" value="1"/>
</dbReference>